<feature type="transmembrane region" description="Helical" evidence="5">
    <location>
        <begin position="285"/>
        <end position="305"/>
    </location>
</feature>
<dbReference type="EMBL" id="CP108318">
    <property type="protein sequence ID" value="WTW59701.1"/>
    <property type="molecule type" value="Genomic_DNA"/>
</dbReference>
<evidence type="ECO:0000256" key="1">
    <source>
        <dbReference type="ARBA" id="ARBA00004141"/>
    </source>
</evidence>
<feature type="transmembrane region" description="Helical" evidence="5">
    <location>
        <begin position="52"/>
        <end position="72"/>
    </location>
</feature>
<dbReference type="InterPro" id="IPR004841">
    <property type="entry name" value="AA-permease/SLC12A_dom"/>
</dbReference>
<evidence type="ECO:0000259" key="6">
    <source>
        <dbReference type="Pfam" id="PF00324"/>
    </source>
</evidence>
<organism evidence="7">
    <name type="scientific">Streptomyces sp. NBC_00003</name>
    <dbReference type="NCBI Taxonomy" id="2903608"/>
    <lineage>
        <taxon>Bacteria</taxon>
        <taxon>Bacillati</taxon>
        <taxon>Actinomycetota</taxon>
        <taxon>Actinomycetes</taxon>
        <taxon>Kitasatosporales</taxon>
        <taxon>Streptomycetaceae</taxon>
        <taxon>Streptomyces</taxon>
    </lineage>
</organism>
<feature type="transmembrane region" description="Helical" evidence="5">
    <location>
        <begin position="445"/>
        <end position="465"/>
    </location>
</feature>
<dbReference type="PANTHER" id="PTHR42770">
    <property type="entry name" value="AMINO ACID TRANSPORTER-RELATED"/>
    <property type="match status" value="1"/>
</dbReference>
<proteinExistence type="predicted"/>
<dbReference type="PANTHER" id="PTHR42770:SF7">
    <property type="entry name" value="MEMBRANE PROTEIN"/>
    <property type="match status" value="1"/>
</dbReference>
<dbReference type="AlphaFoldDB" id="A0AAU2UX06"/>
<keyword evidence="2 5" id="KW-0812">Transmembrane</keyword>
<feature type="transmembrane region" description="Helical" evidence="5">
    <location>
        <begin position="243"/>
        <end position="265"/>
    </location>
</feature>
<evidence type="ECO:0000256" key="5">
    <source>
        <dbReference type="SAM" id="Phobius"/>
    </source>
</evidence>
<evidence type="ECO:0000256" key="4">
    <source>
        <dbReference type="ARBA" id="ARBA00023136"/>
    </source>
</evidence>
<evidence type="ECO:0000256" key="3">
    <source>
        <dbReference type="ARBA" id="ARBA00022989"/>
    </source>
</evidence>
<keyword evidence="3 5" id="KW-1133">Transmembrane helix</keyword>
<keyword evidence="4 5" id="KW-0472">Membrane</keyword>
<evidence type="ECO:0000313" key="7">
    <source>
        <dbReference type="EMBL" id="WTW59701.1"/>
    </source>
</evidence>
<dbReference type="GO" id="GO:0016020">
    <property type="term" value="C:membrane"/>
    <property type="evidence" value="ECO:0007669"/>
    <property type="project" value="UniProtKB-SubCell"/>
</dbReference>
<feature type="transmembrane region" description="Helical" evidence="5">
    <location>
        <begin position="162"/>
        <end position="182"/>
    </location>
</feature>
<name>A0AAU2UX06_9ACTN</name>
<feature type="domain" description="Amino acid permease/ SLC12A" evidence="6">
    <location>
        <begin position="21"/>
        <end position="399"/>
    </location>
</feature>
<feature type="transmembrane region" description="Helical" evidence="5">
    <location>
        <begin position="343"/>
        <end position="364"/>
    </location>
</feature>
<feature type="transmembrane region" description="Helical" evidence="5">
    <location>
        <begin position="136"/>
        <end position="155"/>
    </location>
</feature>
<dbReference type="Pfam" id="PF00324">
    <property type="entry name" value="AA_permease"/>
    <property type="match status" value="1"/>
</dbReference>
<dbReference type="InterPro" id="IPR050367">
    <property type="entry name" value="APC_superfamily"/>
</dbReference>
<feature type="transmembrane region" description="Helical" evidence="5">
    <location>
        <begin position="202"/>
        <end position="222"/>
    </location>
</feature>
<feature type="transmembrane region" description="Helical" evidence="5">
    <location>
        <begin position="21"/>
        <end position="46"/>
    </location>
</feature>
<protein>
    <submittedName>
        <fullName evidence="7">APC family permease</fullName>
    </submittedName>
</protein>
<feature type="transmembrane region" description="Helical" evidence="5">
    <location>
        <begin position="93"/>
        <end position="116"/>
    </location>
</feature>
<dbReference type="GO" id="GO:0055085">
    <property type="term" value="P:transmembrane transport"/>
    <property type="evidence" value="ECO:0007669"/>
    <property type="project" value="InterPro"/>
</dbReference>
<feature type="transmembrane region" description="Helical" evidence="5">
    <location>
        <begin position="370"/>
        <end position="397"/>
    </location>
</feature>
<sequence length="495" mass="51508">MPGRSSTGTELARNAVGLREVLFQSVTAMAPAAAVAASIPAGAAFAGGSLPLSVLVALVACLFTASCVAELAQQLPAAGSVATYSARGLHPAVGFLVGWGYVFVEVLVPPLPLLQLGFTTAGTLHQQWTSYPADLWWPWSLAGAVVIAVTGFFGVRASARFGTALGIFEVVVFVAFAVMLIVAAGSHNTLSVFGTSHTAQGYGGFAGVFAGSVYTVLAFAGFESAAPLAEEARDPRRTMRRAVLGAALSIGVVYVLTTYAMAVYFGPDRFAGFGASGDASWEGVARASFGLFWVVLFLAVVNSTIANANAASNVSTRTAFALGRAGLLPRSFTRLHPRHRSPVTGVAVQFAVAVAAMLGLGLWYDPVTAFALLATVIVIVIIGVYIVADLACAGYFLRRRRELFSPVRHVLFPVLGIAAFVPALLTAAGIPAFSFVAELAPPVSYAGPVVGVWMAIGAVVLVVVARRNPERLAETGRIHLIDPDEDHEETGAVRG</sequence>
<dbReference type="PIRSF" id="PIRSF006060">
    <property type="entry name" value="AA_transporter"/>
    <property type="match status" value="1"/>
</dbReference>
<gene>
    <name evidence="7" type="ORF">OG549_02990</name>
</gene>
<accession>A0AAU2UX06</accession>
<dbReference type="Gene3D" id="1.20.1740.10">
    <property type="entry name" value="Amino acid/polyamine transporter I"/>
    <property type="match status" value="1"/>
</dbReference>
<reference evidence="7" key="1">
    <citation type="submission" date="2022-10" db="EMBL/GenBank/DDBJ databases">
        <title>The complete genomes of actinobacterial strains from the NBC collection.</title>
        <authorList>
            <person name="Joergensen T.S."/>
            <person name="Alvarez Arevalo M."/>
            <person name="Sterndorff E.B."/>
            <person name="Faurdal D."/>
            <person name="Vuksanovic O."/>
            <person name="Mourched A.-S."/>
            <person name="Charusanti P."/>
            <person name="Shaw S."/>
            <person name="Blin K."/>
            <person name="Weber T."/>
        </authorList>
    </citation>
    <scope>NUCLEOTIDE SEQUENCE</scope>
    <source>
        <strain evidence="7">NBC_00003</strain>
    </source>
</reference>
<feature type="transmembrane region" description="Helical" evidence="5">
    <location>
        <begin position="409"/>
        <end position="433"/>
    </location>
</feature>
<evidence type="ECO:0000256" key="2">
    <source>
        <dbReference type="ARBA" id="ARBA00022692"/>
    </source>
</evidence>
<comment type="subcellular location">
    <subcellularLocation>
        <location evidence="1">Membrane</location>
        <topology evidence="1">Multi-pass membrane protein</topology>
    </subcellularLocation>
</comment>